<keyword evidence="1 3" id="KW-0732">Signal</keyword>
<dbReference type="Gene3D" id="1.10.238.10">
    <property type="entry name" value="EF-hand"/>
    <property type="match status" value="1"/>
</dbReference>
<evidence type="ECO:0000259" key="4">
    <source>
        <dbReference type="PROSITE" id="PS50222"/>
    </source>
</evidence>
<dbReference type="OMA" id="ADWMTKH"/>
<keyword evidence="2" id="KW-0106">Calcium</keyword>
<dbReference type="FunCoup" id="A5E3C6">
    <property type="interactions" value="31"/>
</dbReference>
<dbReference type="AlphaFoldDB" id="A5E3C6"/>
<feature type="domain" description="EF-hand" evidence="4">
    <location>
        <begin position="104"/>
        <end position="139"/>
    </location>
</feature>
<dbReference type="GO" id="GO:0005509">
    <property type="term" value="F:calcium ion binding"/>
    <property type="evidence" value="ECO:0007669"/>
    <property type="project" value="InterPro"/>
</dbReference>
<evidence type="ECO:0000313" key="5">
    <source>
        <dbReference type="EMBL" id="EDK45934.1"/>
    </source>
</evidence>
<dbReference type="PANTHER" id="PTHR19237:SF20">
    <property type="entry name" value="NUCLEOBINDIN 1"/>
    <property type="match status" value="1"/>
</dbReference>
<dbReference type="GO" id="GO:0005793">
    <property type="term" value="C:endoplasmic reticulum-Golgi intermediate compartment"/>
    <property type="evidence" value="ECO:0007669"/>
    <property type="project" value="TreeGrafter"/>
</dbReference>
<dbReference type="PANTHER" id="PTHR19237">
    <property type="entry name" value="NUCLEOBINDIN"/>
    <property type="match status" value="1"/>
</dbReference>
<evidence type="ECO:0000256" key="3">
    <source>
        <dbReference type="SAM" id="SignalP"/>
    </source>
</evidence>
<dbReference type="InterPro" id="IPR002048">
    <property type="entry name" value="EF_hand_dom"/>
</dbReference>
<dbReference type="KEGG" id="lel:PVL30_004932"/>
<dbReference type="VEuPathDB" id="FungiDB:LELG_04113"/>
<gene>
    <name evidence="5" type="ORF">LELG_04113</name>
</gene>
<dbReference type="SUPFAM" id="SSF47473">
    <property type="entry name" value="EF-hand"/>
    <property type="match status" value="1"/>
</dbReference>
<dbReference type="FunFam" id="1.10.238.10:FF:000309">
    <property type="entry name" value="Chromosome 21, whole genome shotgun sequence"/>
    <property type="match status" value="1"/>
</dbReference>
<dbReference type="eggNOG" id="ENOG502QRFY">
    <property type="taxonomic scope" value="Eukaryota"/>
</dbReference>
<dbReference type="Proteomes" id="UP000001996">
    <property type="component" value="Unassembled WGS sequence"/>
</dbReference>
<dbReference type="InterPro" id="IPR018247">
    <property type="entry name" value="EF_Hand_1_Ca_BS"/>
</dbReference>
<dbReference type="PROSITE" id="PS00018">
    <property type="entry name" value="EF_HAND_1"/>
    <property type="match status" value="1"/>
</dbReference>
<dbReference type="EMBL" id="CH981528">
    <property type="protein sequence ID" value="EDK45934.1"/>
    <property type="molecule type" value="Genomic_DNA"/>
</dbReference>
<dbReference type="Pfam" id="PF13499">
    <property type="entry name" value="EF-hand_7"/>
    <property type="match status" value="1"/>
</dbReference>
<dbReference type="InterPro" id="IPR040250">
    <property type="entry name" value="Nucleobindin"/>
</dbReference>
<evidence type="ECO:0000256" key="2">
    <source>
        <dbReference type="ARBA" id="ARBA00022837"/>
    </source>
</evidence>
<dbReference type="PROSITE" id="PS50222">
    <property type="entry name" value="EF_HAND_2"/>
    <property type="match status" value="1"/>
</dbReference>
<dbReference type="OrthoDB" id="289247at2759"/>
<dbReference type="InParanoid" id="A5E3C6"/>
<sequence length="230" mass="26694">MKLTIPLVSAIVLYIAGAVTAHNDHSQTVLKQKPSNLRWQDWHMLEEHKLSEYDGKSFFKLHDLKGTGFWDITDILNLYGVAHESIIGDGSGMGEDKVIITAEVQANVVESVFKLFDKNKDGKISLDEWLNFHNNGGELPDFGYGQGHHLDFESEYEEHHWKKYHAENDPDTKIKHKEDIEHELLHHQYELDETHDRSEKLKEVIRNYLSPVRVQNIAGKYKRDISHQLM</sequence>
<reference evidence="5 6" key="1">
    <citation type="journal article" date="2009" name="Nature">
        <title>Evolution of pathogenicity and sexual reproduction in eight Candida genomes.</title>
        <authorList>
            <person name="Butler G."/>
            <person name="Rasmussen M.D."/>
            <person name="Lin M.F."/>
            <person name="Santos M.A."/>
            <person name="Sakthikumar S."/>
            <person name="Munro C.A."/>
            <person name="Rheinbay E."/>
            <person name="Grabherr M."/>
            <person name="Forche A."/>
            <person name="Reedy J.L."/>
            <person name="Agrafioti I."/>
            <person name="Arnaud M.B."/>
            <person name="Bates S."/>
            <person name="Brown A.J."/>
            <person name="Brunke S."/>
            <person name="Costanzo M.C."/>
            <person name="Fitzpatrick D.A."/>
            <person name="de Groot P.W."/>
            <person name="Harris D."/>
            <person name="Hoyer L.L."/>
            <person name="Hube B."/>
            <person name="Klis F.M."/>
            <person name="Kodira C."/>
            <person name="Lennard N."/>
            <person name="Logue M.E."/>
            <person name="Martin R."/>
            <person name="Neiman A.M."/>
            <person name="Nikolaou E."/>
            <person name="Quail M.A."/>
            <person name="Quinn J."/>
            <person name="Santos M.C."/>
            <person name="Schmitzberger F.F."/>
            <person name="Sherlock G."/>
            <person name="Shah P."/>
            <person name="Silverstein K.A."/>
            <person name="Skrzypek M.S."/>
            <person name="Soll D."/>
            <person name="Staggs R."/>
            <person name="Stansfield I."/>
            <person name="Stumpf M.P."/>
            <person name="Sudbery P.E."/>
            <person name="Srikantha T."/>
            <person name="Zeng Q."/>
            <person name="Berman J."/>
            <person name="Berriman M."/>
            <person name="Heitman J."/>
            <person name="Gow N.A."/>
            <person name="Lorenz M.C."/>
            <person name="Birren B.W."/>
            <person name="Kellis M."/>
            <person name="Cuomo C.A."/>
        </authorList>
    </citation>
    <scope>NUCLEOTIDE SEQUENCE [LARGE SCALE GENOMIC DNA]</scope>
    <source>
        <strain evidence="6">ATCC 11503 / BCRC 21390 / CBS 2605 / JCM 1781 / NBRC 1676 / NRRL YB-4239</strain>
    </source>
</reference>
<proteinExistence type="predicted"/>
<dbReference type="HOGENOM" id="CLU_096561_1_0_1"/>
<evidence type="ECO:0000256" key="1">
    <source>
        <dbReference type="ARBA" id="ARBA00022729"/>
    </source>
</evidence>
<keyword evidence="6" id="KW-1185">Reference proteome</keyword>
<feature type="signal peptide" evidence="3">
    <location>
        <begin position="1"/>
        <end position="21"/>
    </location>
</feature>
<dbReference type="RefSeq" id="XP_001525081.1">
    <property type="nucleotide sequence ID" value="XM_001525031.1"/>
</dbReference>
<evidence type="ECO:0000313" key="6">
    <source>
        <dbReference type="Proteomes" id="UP000001996"/>
    </source>
</evidence>
<dbReference type="GeneID" id="5232177"/>
<accession>A5E3C6</accession>
<dbReference type="InterPro" id="IPR011992">
    <property type="entry name" value="EF-hand-dom_pair"/>
</dbReference>
<feature type="chain" id="PRO_5002681562" description="EF-hand domain-containing protein" evidence="3">
    <location>
        <begin position="22"/>
        <end position="230"/>
    </location>
</feature>
<name>A5E3C6_LODEL</name>
<protein>
    <recommendedName>
        <fullName evidence="4">EF-hand domain-containing protein</fullName>
    </recommendedName>
</protein>
<organism evidence="5 6">
    <name type="scientific">Lodderomyces elongisporus (strain ATCC 11503 / CBS 2605 / JCM 1781 / NBRC 1676 / NRRL YB-4239)</name>
    <name type="common">Yeast</name>
    <name type="synonym">Saccharomyces elongisporus</name>
    <dbReference type="NCBI Taxonomy" id="379508"/>
    <lineage>
        <taxon>Eukaryota</taxon>
        <taxon>Fungi</taxon>
        <taxon>Dikarya</taxon>
        <taxon>Ascomycota</taxon>
        <taxon>Saccharomycotina</taxon>
        <taxon>Pichiomycetes</taxon>
        <taxon>Debaryomycetaceae</taxon>
        <taxon>Candida/Lodderomyces clade</taxon>
        <taxon>Lodderomyces</taxon>
    </lineage>
</organism>